<keyword evidence="6 7" id="KW-0472">Membrane</keyword>
<evidence type="ECO:0000256" key="1">
    <source>
        <dbReference type="ARBA" id="ARBA00004651"/>
    </source>
</evidence>
<feature type="transmembrane region" description="Helical" evidence="7">
    <location>
        <begin position="52"/>
        <end position="75"/>
    </location>
</feature>
<feature type="domain" description="Tripartite ATP-independent periplasmic transporters DctQ component" evidence="8">
    <location>
        <begin position="23"/>
        <end position="151"/>
    </location>
</feature>
<evidence type="ECO:0000313" key="10">
    <source>
        <dbReference type="Proteomes" id="UP000635142"/>
    </source>
</evidence>
<dbReference type="AlphaFoldDB" id="A0A927HGX2"/>
<comment type="function">
    <text evidence="7">Part of the tripartite ATP-independent periplasmic (TRAP) transport system.</text>
</comment>
<evidence type="ECO:0000256" key="7">
    <source>
        <dbReference type="RuleBase" id="RU369079"/>
    </source>
</evidence>
<organism evidence="9 10">
    <name type="scientific">Sulfitobacter aestuariivivens</name>
    <dbReference type="NCBI Taxonomy" id="2766981"/>
    <lineage>
        <taxon>Bacteria</taxon>
        <taxon>Pseudomonadati</taxon>
        <taxon>Pseudomonadota</taxon>
        <taxon>Alphaproteobacteria</taxon>
        <taxon>Rhodobacterales</taxon>
        <taxon>Roseobacteraceae</taxon>
        <taxon>Sulfitobacter</taxon>
    </lineage>
</organism>
<feature type="transmembrane region" description="Helical" evidence="7">
    <location>
        <begin position="87"/>
        <end position="107"/>
    </location>
</feature>
<keyword evidence="3" id="KW-1003">Cell membrane</keyword>
<keyword evidence="7" id="KW-0997">Cell inner membrane</keyword>
<sequence>MHRTIQTLARLTALLGGLVLLVIIIMTTLSVAGRSLGLGEITGNYEILEAGIAFAIFSFLPITQLYGAHATVDIFTSALPGRTNRWIAAFWEIVLLLVILLIVWRLYEGTLSHYKRGGTTVFLQFPLWWPYTASCVAGVVASITALYCAVMRIREAVGDRNILPSEHGEH</sequence>
<keyword evidence="10" id="KW-1185">Reference proteome</keyword>
<gene>
    <name evidence="9" type="ORF">H9Q16_12210</name>
</gene>
<keyword evidence="4 7" id="KW-0812">Transmembrane</keyword>
<dbReference type="InterPro" id="IPR055348">
    <property type="entry name" value="DctQ"/>
</dbReference>
<dbReference type="GO" id="GO:0005886">
    <property type="term" value="C:plasma membrane"/>
    <property type="evidence" value="ECO:0007669"/>
    <property type="project" value="UniProtKB-SubCell"/>
</dbReference>
<evidence type="ECO:0000256" key="3">
    <source>
        <dbReference type="ARBA" id="ARBA00022475"/>
    </source>
</evidence>
<feature type="transmembrane region" description="Helical" evidence="7">
    <location>
        <begin position="12"/>
        <end position="32"/>
    </location>
</feature>
<keyword evidence="5 7" id="KW-1133">Transmembrane helix</keyword>
<keyword evidence="2 7" id="KW-0813">Transport</keyword>
<dbReference type="GO" id="GO:0022857">
    <property type="term" value="F:transmembrane transporter activity"/>
    <property type="evidence" value="ECO:0007669"/>
    <property type="project" value="UniProtKB-UniRule"/>
</dbReference>
<reference evidence="9" key="1">
    <citation type="submission" date="2020-08" db="EMBL/GenBank/DDBJ databases">
        <title>Sulfitobacter aestuariivivens sp. nov., isolated from a tidal flat.</title>
        <authorList>
            <person name="Park S."/>
            <person name="Yoon J.-H."/>
        </authorList>
    </citation>
    <scope>NUCLEOTIDE SEQUENCE</scope>
    <source>
        <strain evidence="9">TSTF-M16</strain>
    </source>
</reference>
<dbReference type="RefSeq" id="WP_191075709.1">
    <property type="nucleotide sequence ID" value="NZ_JACTAG010000002.1"/>
</dbReference>
<proteinExistence type="inferred from homology"/>
<comment type="caution">
    <text evidence="9">The sequence shown here is derived from an EMBL/GenBank/DDBJ whole genome shotgun (WGS) entry which is preliminary data.</text>
</comment>
<evidence type="ECO:0000256" key="2">
    <source>
        <dbReference type="ARBA" id="ARBA00022448"/>
    </source>
</evidence>
<evidence type="ECO:0000313" key="9">
    <source>
        <dbReference type="EMBL" id="MBD3664690.1"/>
    </source>
</evidence>
<comment type="subcellular location">
    <subcellularLocation>
        <location evidence="7">Cell inner membrane</location>
        <topology evidence="7">Multi-pass membrane protein</topology>
    </subcellularLocation>
    <subcellularLocation>
        <location evidence="1">Cell membrane</location>
        <topology evidence="1">Multi-pass membrane protein</topology>
    </subcellularLocation>
</comment>
<protein>
    <recommendedName>
        <fullName evidence="7">TRAP transporter small permease protein</fullName>
    </recommendedName>
</protein>
<evidence type="ECO:0000256" key="5">
    <source>
        <dbReference type="ARBA" id="ARBA00022989"/>
    </source>
</evidence>
<dbReference type="Pfam" id="PF04290">
    <property type="entry name" value="DctQ"/>
    <property type="match status" value="1"/>
</dbReference>
<evidence type="ECO:0000256" key="6">
    <source>
        <dbReference type="ARBA" id="ARBA00023136"/>
    </source>
</evidence>
<name>A0A927HGX2_9RHOB</name>
<dbReference type="Proteomes" id="UP000635142">
    <property type="component" value="Unassembled WGS sequence"/>
</dbReference>
<evidence type="ECO:0000256" key="4">
    <source>
        <dbReference type="ARBA" id="ARBA00022692"/>
    </source>
</evidence>
<comment type="similarity">
    <text evidence="7">Belongs to the TRAP transporter small permease family.</text>
</comment>
<comment type="subunit">
    <text evidence="7">The complex comprises the extracytoplasmic solute receptor protein and the two transmembrane proteins.</text>
</comment>
<dbReference type="EMBL" id="JACTAG010000002">
    <property type="protein sequence ID" value="MBD3664690.1"/>
    <property type="molecule type" value="Genomic_DNA"/>
</dbReference>
<accession>A0A927HGX2</accession>
<feature type="transmembrane region" description="Helical" evidence="7">
    <location>
        <begin position="127"/>
        <end position="150"/>
    </location>
</feature>
<evidence type="ECO:0000259" key="8">
    <source>
        <dbReference type="Pfam" id="PF04290"/>
    </source>
</evidence>